<name>A0A017TGW7_9BACT</name>
<comment type="caution">
    <text evidence="1">The sequence shown here is derived from an EMBL/GenBank/DDBJ whole genome shotgun (WGS) entry which is preliminary data.</text>
</comment>
<dbReference type="AlphaFoldDB" id="A0A017TGW7"/>
<dbReference type="OrthoDB" id="5514425at2"/>
<proteinExistence type="predicted"/>
<dbReference type="Proteomes" id="UP000019678">
    <property type="component" value="Unassembled WGS sequence"/>
</dbReference>
<dbReference type="Pfam" id="PF24741">
    <property type="entry name" value="AlkZ-rel"/>
    <property type="match status" value="1"/>
</dbReference>
<protein>
    <submittedName>
        <fullName evidence="1">Uncharacterized protein</fullName>
    </submittedName>
</protein>
<reference evidence="1 2" key="1">
    <citation type="submission" date="2013-05" db="EMBL/GenBank/DDBJ databases">
        <title>Genome assembly of Chondromyces apiculatus DSM 436.</title>
        <authorList>
            <person name="Sharma G."/>
            <person name="Khatri I."/>
            <person name="Kaur C."/>
            <person name="Mayilraj S."/>
            <person name="Subramanian S."/>
        </authorList>
    </citation>
    <scope>NUCLEOTIDE SEQUENCE [LARGE SCALE GENOMIC DNA]</scope>
    <source>
        <strain evidence="1 2">DSM 436</strain>
    </source>
</reference>
<gene>
    <name evidence="1" type="ORF">CAP_5927</name>
</gene>
<dbReference type="STRING" id="1192034.CAP_5927"/>
<accession>A0A017TGW7</accession>
<dbReference type="InterPro" id="IPR056298">
    <property type="entry name" value="AlkZ-rel"/>
</dbReference>
<evidence type="ECO:0000313" key="1">
    <source>
        <dbReference type="EMBL" id="EYF08167.1"/>
    </source>
</evidence>
<keyword evidence="2" id="KW-1185">Reference proteome</keyword>
<dbReference type="EMBL" id="ASRX01000005">
    <property type="protein sequence ID" value="EYF08167.1"/>
    <property type="molecule type" value="Genomic_DNA"/>
</dbReference>
<evidence type="ECO:0000313" key="2">
    <source>
        <dbReference type="Proteomes" id="UP000019678"/>
    </source>
</evidence>
<dbReference type="eggNOG" id="ENOG5033WZW">
    <property type="taxonomic scope" value="Bacteria"/>
</dbReference>
<dbReference type="RefSeq" id="WP_044236114.1">
    <property type="nucleotide sequence ID" value="NZ_ASRX01000005.1"/>
</dbReference>
<organism evidence="1 2">
    <name type="scientific">Chondromyces apiculatus DSM 436</name>
    <dbReference type="NCBI Taxonomy" id="1192034"/>
    <lineage>
        <taxon>Bacteria</taxon>
        <taxon>Pseudomonadati</taxon>
        <taxon>Myxococcota</taxon>
        <taxon>Polyangia</taxon>
        <taxon>Polyangiales</taxon>
        <taxon>Polyangiaceae</taxon>
        <taxon>Chondromyces</taxon>
    </lineage>
</organism>
<sequence>MTEMKRALAAIERHGVLLVYPLQNRREPLSLWHALHPRSEMRWAWDDGADPRVVALWHLREQLATSRQVVYAKWHGGRATFFSRDVFRAMLATLRADHDLRLGLSRDSQTLLQLLEDDSPQATKQLREAAGLQGRPMETAYTRAMRDLWSRMLVVGAGEVAEGGFPSLAIGATQLLFEDLWEASAVLTDADAALLERTLADAPSFARTFRRVEKGLPVR</sequence>